<evidence type="ECO:0000313" key="5">
    <source>
        <dbReference type="EMBL" id="KAK4505658.1"/>
    </source>
</evidence>
<dbReference type="Gene3D" id="3.40.50.1820">
    <property type="entry name" value="alpha/beta hydrolase"/>
    <property type="match status" value="1"/>
</dbReference>
<evidence type="ECO:0000256" key="3">
    <source>
        <dbReference type="RuleBase" id="RU361235"/>
    </source>
</evidence>
<evidence type="ECO:0000259" key="4">
    <source>
        <dbReference type="Pfam" id="PF00135"/>
    </source>
</evidence>
<comment type="caution">
    <text evidence="5">The sequence shown here is derived from an EMBL/GenBank/DDBJ whole genome shotgun (WGS) entry which is preliminary data.</text>
</comment>
<name>A0ABR0EXS6_ZASCE</name>
<dbReference type="PANTHER" id="PTHR43918">
    <property type="entry name" value="ACETYLCHOLINESTERASE"/>
    <property type="match status" value="1"/>
</dbReference>
<comment type="similarity">
    <text evidence="1 3">Belongs to the type-B carboxylesterase/lipase family.</text>
</comment>
<proteinExistence type="inferred from homology"/>
<accession>A0ABR0EXS6</accession>
<dbReference type="PANTHER" id="PTHR43918:SF4">
    <property type="entry name" value="CARBOXYLIC ESTER HYDROLASE"/>
    <property type="match status" value="1"/>
</dbReference>
<dbReference type="InterPro" id="IPR002018">
    <property type="entry name" value="CarbesteraseB"/>
</dbReference>
<organism evidence="5 6">
    <name type="scientific">Zasmidium cellare</name>
    <name type="common">Wine cellar mold</name>
    <name type="synonym">Racodium cellare</name>
    <dbReference type="NCBI Taxonomy" id="395010"/>
    <lineage>
        <taxon>Eukaryota</taxon>
        <taxon>Fungi</taxon>
        <taxon>Dikarya</taxon>
        <taxon>Ascomycota</taxon>
        <taxon>Pezizomycotina</taxon>
        <taxon>Dothideomycetes</taxon>
        <taxon>Dothideomycetidae</taxon>
        <taxon>Mycosphaerellales</taxon>
        <taxon>Mycosphaerellaceae</taxon>
        <taxon>Zasmidium</taxon>
    </lineage>
</organism>
<evidence type="ECO:0000313" key="6">
    <source>
        <dbReference type="Proteomes" id="UP001305779"/>
    </source>
</evidence>
<gene>
    <name evidence="5" type="ORF">PRZ48_003623</name>
</gene>
<dbReference type="SUPFAM" id="SSF53474">
    <property type="entry name" value="alpha/beta-Hydrolases"/>
    <property type="match status" value="1"/>
</dbReference>
<dbReference type="PROSITE" id="PS00941">
    <property type="entry name" value="CARBOXYLESTERASE_B_2"/>
    <property type="match status" value="1"/>
</dbReference>
<evidence type="ECO:0000256" key="1">
    <source>
        <dbReference type="ARBA" id="ARBA00005964"/>
    </source>
</evidence>
<dbReference type="InterPro" id="IPR019819">
    <property type="entry name" value="Carboxylesterase_B_CS"/>
</dbReference>
<protein>
    <recommendedName>
        <fullName evidence="3">Carboxylic ester hydrolase</fullName>
        <ecNumber evidence="3">3.1.1.-</ecNumber>
    </recommendedName>
</protein>
<keyword evidence="2 3" id="KW-0378">Hydrolase</keyword>
<dbReference type="EC" id="3.1.1.-" evidence="3"/>
<dbReference type="InterPro" id="IPR050654">
    <property type="entry name" value="AChE-related_enzymes"/>
</dbReference>
<dbReference type="InterPro" id="IPR029058">
    <property type="entry name" value="AB_hydrolase_fold"/>
</dbReference>
<dbReference type="Pfam" id="PF00135">
    <property type="entry name" value="COesterase"/>
    <property type="match status" value="1"/>
</dbReference>
<dbReference type="InterPro" id="IPR019826">
    <property type="entry name" value="Carboxylesterase_B_AS"/>
</dbReference>
<reference evidence="5 6" key="1">
    <citation type="journal article" date="2023" name="G3 (Bethesda)">
        <title>A chromosome-level genome assembly of Zasmidium syzygii isolated from banana leaves.</title>
        <authorList>
            <person name="van Westerhoven A.C."/>
            <person name="Mehrabi R."/>
            <person name="Talebi R."/>
            <person name="Steentjes M.B.F."/>
            <person name="Corcolon B."/>
            <person name="Chong P.A."/>
            <person name="Kema G.H.J."/>
            <person name="Seidl M.F."/>
        </authorList>
    </citation>
    <scope>NUCLEOTIDE SEQUENCE [LARGE SCALE GENOMIC DNA]</scope>
    <source>
        <strain evidence="5 6">P124</strain>
    </source>
</reference>
<keyword evidence="6" id="KW-1185">Reference proteome</keyword>
<sequence length="506" mass="55905">MEVKDNPSQRLSIWDTRIGMRFAAPPLGDLRFRAPRDPPRTNGTQSAASFQATCLGSYVGFGLENPQEDCLFINVFTPSNATTNSKLPVWFYIQGGGYSGNTNANYNGTEVVVNSGHGVILVNMNYRVGAFGFLASEKVRRDGDLNVGLLDQRKAMQWVQKYIHLFGGDPDHVVIHGASAGAGSIAYHLTAYGGRDEGLFVGAISESTFFPTHRTVPEMEFQFSRFAANVSCPNDANVMSCIRSKDLATLQSADYYQPFPGRQNAPDWYFLPVVDGTFSPDLLYNLLSQGRFVKVPLLTGHDTDEGNGFAANAATNEEFLSFMVDNYPKLTTSQLQRINASYPLMPPLPLHAEWFPSAAAAYGDSTFKCPSNYLASSLSRYFSPNRVWNYHYNVTDLTDAAFGSAVPHTAETPAIFGPESTDCGDCSYFTYNAPIVPVVMSYWISFVRRLDPNVERARGSPVWGSFGRGGGQRLKFQIGDTVMEPVDGDQLRKCEMWRGFAQTMEQ</sequence>
<dbReference type="PROSITE" id="PS00122">
    <property type="entry name" value="CARBOXYLESTERASE_B_1"/>
    <property type="match status" value="1"/>
</dbReference>
<dbReference type="Proteomes" id="UP001305779">
    <property type="component" value="Unassembled WGS sequence"/>
</dbReference>
<feature type="domain" description="Carboxylesterase type B" evidence="4">
    <location>
        <begin position="19"/>
        <end position="479"/>
    </location>
</feature>
<dbReference type="EMBL" id="JAXOVC010000002">
    <property type="protein sequence ID" value="KAK4505658.1"/>
    <property type="molecule type" value="Genomic_DNA"/>
</dbReference>
<evidence type="ECO:0000256" key="2">
    <source>
        <dbReference type="ARBA" id="ARBA00022801"/>
    </source>
</evidence>